<keyword evidence="2" id="KW-0540">Nuclease</keyword>
<dbReference type="InterPro" id="IPR044925">
    <property type="entry name" value="His-Me_finger_sf"/>
</dbReference>
<reference evidence="2 3" key="1">
    <citation type="submission" date="2020-10" db="EMBL/GenBank/DDBJ databases">
        <title>The draft genomes of Cyclamen pathogen Pseudomonas sp.</title>
        <authorList>
            <person name="Fujikawa T."/>
            <person name="Sawada H."/>
        </authorList>
    </citation>
    <scope>NUCLEOTIDE SEQUENCE [LARGE SCALE GENOMIC DNA]</scope>
    <source>
        <strain evidence="2 3">MAFF 301449</strain>
    </source>
</reference>
<proteinExistence type="predicted"/>
<dbReference type="EMBL" id="JADDUM010000041">
    <property type="protein sequence ID" value="MBE8590727.1"/>
    <property type="molecule type" value="Genomic_DNA"/>
</dbReference>
<dbReference type="GO" id="GO:0004519">
    <property type="term" value="F:endonuclease activity"/>
    <property type="evidence" value="ECO:0007669"/>
    <property type="project" value="UniProtKB-KW"/>
</dbReference>
<gene>
    <name evidence="2" type="ORF">IQK56_07170</name>
</gene>
<accession>A0ABR9SP88</accession>
<organism evidence="2 3">
    <name type="scientific">Pseudomonas cyclaminis</name>
    <dbReference type="NCBI Taxonomy" id="2781239"/>
    <lineage>
        <taxon>Bacteria</taxon>
        <taxon>Pseudomonadati</taxon>
        <taxon>Pseudomonadota</taxon>
        <taxon>Gammaproteobacteria</taxon>
        <taxon>Pseudomonadales</taxon>
        <taxon>Pseudomonadaceae</taxon>
        <taxon>Pseudomonas</taxon>
    </lineage>
</organism>
<dbReference type="InterPro" id="IPR003615">
    <property type="entry name" value="HNH_nuc"/>
</dbReference>
<dbReference type="Pfam" id="PF13392">
    <property type="entry name" value="HNH_3"/>
    <property type="match status" value="1"/>
</dbReference>
<evidence type="ECO:0000313" key="2">
    <source>
        <dbReference type="EMBL" id="MBE8590727.1"/>
    </source>
</evidence>
<name>A0ABR9SP88_9PSED</name>
<dbReference type="RefSeq" id="WP_193863665.1">
    <property type="nucleotide sequence ID" value="NZ_JADDUM010000041.1"/>
</dbReference>
<keyword evidence="3" id="KW-1185">Reference proteome</keyword>
<evidence type="ECO:0000259" key="1">
    <source>
        <dbReference type="Pfam" id="PF13392"/>
    </source>
</evidence>
<keyword evidence="2" id="KW-0378">Hydrolase</keyword>
<comment type="caution">
    <text evidence="2">The sequence shown here is derived from an EMBL/GenBank/DDBJ whole genome shotgun (WGS) entry which is preliminary data.</text>
</comment>
<feature type="domain" description="HNH nuclease" evidence="1">
    <location>
        <begin position="53"/>
        <end position="96"/>
    </location>
</feature>
<dbReference type="SUPFAM" id="SSF54060">
    <property type="entry name" value="His-Me finger endonucleases"/>
    <property type="match status" value="1"/>
</dbReference>
<dbReference type="Proteomes" id="UP000613075">
    <property type="component" value="Unassembled WGS sequence"/>
</dbReference>
<sequence length="159" mass="18229">MRPILSELTAERLKQVIEYNEQTGEFKRVSDGTPAGSVNCDGRLWIRVDGKRYLAHRLAWLYVTGAWPADQIDHRDTDKSNNAWANLRECSYSQNKMNISAQGNNKLGLKNIHQIRNGSFKVSIGREGVYHQKIFKTIPEAKAWADQKRAELHGEFMRA</sequence>
<keyword evidence="2" id="KW-0255">Endonuclease</keyword>
<dbReference type="Gene3D" id="3.90.75.20">
    <property type="match status" value="1"/>
</dbReference>
<protein>
    <submittedName>
        <fullName evidence="2">HNH endonuclease</fullName>
    </submittedName>
</protein>
<evidence type="ECO:0000313" key="3">
    <source>
        <dbReference type="Proteomes" id="UP000613075"/>
    </source>
</evidence>